<evidence type="ECO:0000256" key="6">
    <source>
        <dbReference type="ARBA" id="ARBA00022490"/>
    </source>
</evidence>
<dbReference type="InterPro" id="IPR019519">
    <property type="entry name" value="Elp5"/>
</dbReference>
<comment type="caution">
    <text evidence="11">The sequence shown here is derived from an EMBL/GenBank/DDBJ whole genome shotgun (WGS) entry which is preliminary data.</text>
</comment>
<keyword evidence="12" id="KW-1185">Reference proteome</keyword>
<proteinExistence type="inferred from homology"/>
<evidence type="ECO:0000313" key="12">
    <source>
        <dbReference type="Proteomes" id="UP001651158"/>
    </source>
</evidence>
<feature type="signal peptide" evidence="10">
    <location>
        <begin position="1"/>
        <end position="16"/>
    </location>
</feature>
<accession>A0ABR4Q7E6</accession>
<evidence type="ECO:0000256" key="5">
    <source>
        <dbReference type="ARBA" id="ARBA00020264"/>
    </source>
</evidence>
<feature type="chain" id="PRO_5046263881" description="Elongator complex protein 5" evidence="10">
    <location>
        <begin position="17"/>
        <end position="223"/>
    </location>
</feature>
<keyword evidence="8" id="KW-0539">Nucleus</keyword>
<evidence type="ECO:0000256" key="9">
    <source>
        <dbReference type="SAM" id="MobiDB-lite"/>
    </source>
</evidence>
<protein>
    <recommendedName>
        <fullName evidence="5">Elongator complex protein 5</fullName>
    </recommendedName>
</protein>
<comment type="similarity">
    <text evidence="4">Belongs to the ELP5 family.</text>
</comment>
<keyword evidence="7" id="KW-0819">tRNA processing</keyword>
<organism evidence="11 12">
    <name type="scientific">Taenia crassiceps</name>
    <dbReference type="NCBI Taxonomy" id="6207"/>
    <lineage>
        <taxon>Eukaryota</taxon>
        <taxon>Metazoa</taxon>
        <taxon>Spiralia</taxon>
        <taxon>Lophotrochozoa</taxon>
        <taxon>Platyhelminthes</taxon>
        <taxon>Cestoda</taxon>
        <taxon>Eucestoda</taxon>
        <taxon>Cyclophyllidea</taxon>
        <taxon>Taeniidae</taxon>
        <taxon>Taenia</taxon>
    </lineage>
</organism>
<feature type="region of interest" description="Disordered" evidence="9">
    <location>
        <begin position="203"/>
        <end position="223"/>
    </location>
</feature>
<name>A0ABR4Q7E6_9CEST</name>
<reference evidence="11 12" key="1">
    <citation type="journal article" date="2022" name="Front. Cell. Infect. Microbiol.">
        <title>The Genomes of Two Strains of Taenia crassiceps the Animal Model for the Study of Human Cysticercosis.</title>
        <authorList>
            <person name="Bobes R.J."/>
            <person name="Estrada K."/>
            <person name="Rios-Valencia D.G."/>
            <person name="Calderon-Gallegos A."/>
            <person name="de la Torre P."/>
            <person name="Carrero J.C."/>
            <person name="Sanchez-Flores A."/>
            <person name="Laclette J.P."/>
        </authorList>
    </citation>
    <scope>NUCLEOTIDE SEQUENCE [LARGE SCALE GENOMIC DNA]</scope>
    <source>
        <strain evidence="11">WFUcys</strain>
    </source>
</reference>
<evidence type="ECO:0000256" key="1">
    <source>
        <dbReference type="ARBA" id="ARBA00004123"/>
    </source>
</evidence>
<dbReference type="Proteomes" id="UP001651158">
    <property type="component" value="Unassembled WGS sequence"/>
</dbReference>
<dbReference type="EMBL" id="JAKROA010000008">
    <property type="protein sequence ID" value="KAL5105530.1"/>
    <property type="molecule type" value="Genomic_DNA"/>
</dbReference>
<sequence length="223" mass="24872">MARCLYSLFLTLSVVQWPFPAPIYLTYLRWTNESPLNFWIFAPGQSTASIICSLNLYKAPNGEISWSSEQIRDVFESYATTCVRLTATDKESMLEADFWHRRTLDSVFKSVCPVSTHAPSNKPTVSGLCQITLDPKTHTIVSCSLSAMNAKMQQPETLPSSTFKLTASQAEIEAKQRVVLPYQAAANANVDLSTPSLPECTIEYEPDAFDDVDEDDPDDDLDI</sequence>
<evidence type="ECO:0000256" key="8">
    <source>
        <dbReference type="ARBA" id="ARBA00023242"/>
    </source>
</evidence>
<comment type="pathway">
    <text evidence="3">tRNA modification; 5-methoxycarbonylmethyl-2-thiouridine-tRNA biosynthesis.</text>
</comment>
<dbReference type="PANTHER" id="PTHR15641">
    <property type="entry name" value="ELONGATOR COMPLEX PROTEIN 5"/>
    <property type="match status" value="1"/>
</dbReference>
<evidence type="ECO:0000256" key="10">
    <source>
        <dbReference type="SAM" id="SignalP"/>
    </source>
</evidence>
<evidence type="ECO:0000256" key="3">
    <source>
        <dbReference type="ARBA" id="ARBA00005043"/>
    </source>
</evidence>
<evidence type="ECO:0000256" key="2">
    <source>
        <dbReference type="ARBA" id="ARBA00004496"/>
    </source>
</evidence>
<evidence type="ECO:0000313" key="11">
    <source>
        <dbReference type="EMBL" id="KAL5105530.1"/>
    </source>
</evidence>
<keyword evidence="10" id="KW-0732">Signal</keyword>
<gene>
    <name evidence="11" type="ORF">TcWFU_007244</name>
</gene>
<keyword evidence="6" id="KW-0963">Cytoplasm</keyword>
<dbReference type="PANTHER" id="PTHR15641:SF1">
    <property type="entry name" value="ELONGATOR COMPLEX PROTEIN 5"/>
    <property type="match status" value="1"/>
</dbReference>
<comment type="subcellular location">
    <subcellularLocation>
        <location evidence="2">Cytoplasm</location>
    </subcellularLocation>
    <subcellularLocation>
        <location evidence="1">Nucleus</location>
    </subcellularLocation>
</comment>
<evidence type="ECO:0000256" key="7">
    <source>
        <dbReference type="ARBA" id="ARBA00022694"/>
    </source>
</evidence>
<evidence type="ECO:0000256" key="4">
    <source>
        <dbReference type="ARBA" id="ARBA00009567"/>
    </source>
</evidence>